<proteinExistence type="inferred from homology"/>
<evidence type="ECO:0000256" key="3">
    <source>
        <dbReference type="PROSITE-ProRule" id="PRU00708"/>
    </source>
</evidence>
<gene>
    <name evidence="4" type="ORF">CFOL_v3_25904</name>
</gene>
<dbReference type="InterPro" id="IPR046848">
    <property type="entry name" value="E_motif"/>
</dbReference>
<keyword evidence="5" id="KW-1185">Reference proteome</keyword>
<dbReference type="PANTHER" id="PTHR47926">
    <property type="entry name" value="PENTATRICOPEPTIDE REPEAT-CONTAINING PROTEIN"/>
    <property type="match status" value="1"/>
</dbReference>
<feature type="repeat" description="PPR" evidence="3">
    <location>
        <begin position="130"/>
        <end position="164"/>
    </location>
</feature>
<dbReference type="GO" id="GO:0009451">
    <property type="term" value="P:RNA modification"/>
    <property type="evidence" value="ECO:0007669"/>
    <property type="project" value="InterPro"/>
</dbReference>
<dbReference type="InterPro" id="IPR011990">
    <property type="entry name" value="TPR-like_helical_dom_sf"/>
</dbReference>
<feature type="repeat" description="PPR" evidence="3">
    <location>
        <begin position="98"/>
        <end position="128"/>
    </location>
</feature>
<dbReference type="Pfam" id="PF13041">
    <property type="entry name" value="PPR_2"/>
    <property type="match status" value="2"/>
</dbReference>
<evidence type="ECO:0000256" key="2">
    <source>
        <dbReference type="ARBA" id="ARBA00022737"/>
    </source>
</evidence>
<name>A0A1Q3CQU2_CEPFO</name>
<dbReference type="GO" id="GO:0003723">
    <property type="term" value="F:RNA binding"/>
    <property type="evidence" value="ECO:0007669"/>
    <property type="project" value="InterPro"/>
</dbReference>
<feature type="non-terminal residue" evidence="4">
    <location>
        <position position="508"/>
    </location>
</feature>
<dbReference type="EMBL" id="BDDD01002643">
    <property type="protein sequence ID" value="GAV82453.1"/>
    <property type="molecule type" value="Genomic_DNA"/>
</dbReference>
<dbReference type="PROSITE" id="PS51375">
    <property type="entry name" value="PPR"/>
    <property type="match status" value="4"/>
</dbReference>
<dbReference type="InterPro" id="IPR002885">
    <property type="entry name" value="PPR_rpt"/>
</dbReference>
<accession>A0A1Q3CQU2</accession>
<dbReference type="Pfam" id="PF01535">
    <property type="entry name" value="PPR"/>
    <property type="match status" value="5"/>
</dbReference>
<dbReference type="InParanoid" id="A0A1Q3CQU2"/>
<dbReference type="FunCoup" id="A0A1Q3CQU2">
    <property type="interactions" value="206"/>
</dbReference>
<dbReference type="NCBIfam" id="TIGR00756">
    <property type="entry name" value="PPR"/>
    <property type="match status" value="6"/>
</dbReference>
<keyword evidence="2" id="KW-0677">Repeat</keyword>
<organism evidence="4 5">
    <name type="scientific">Cephalotus follicularis</name>
    <name type="common">Albany pitcher plant</name>
    <dbReference type="NCBI Taxonomy" id="3775"/>
    <lineage>
        <taxon>Eukaryota</taxon>
        <taxon>Viridiplantae</taxon>
        <taxon>Streptophyta</taxon>
        <taxon>Embryophyta</taxon>
        <taxon>Tracheophyta</taxon>
        <taxon>Spermatophyta</taxon>
        <taxon>Magnoliopsida</taxon>
        <taxon>eudicotyledons</taxon>
        <taxon>Gunneridae</taxon>
        <taxon>Pentapetalae</taxon>
        <taxon>rosids</taxon>
        <taxon>fabids</taxon>
        <taxon>Oxalidales</taxon>
        <taxon>Cephalotaceae</taxon>
        <taxon>Cephalotus</taxon>
    </lineage>
</organism>
<dbReference type="Proteomes" id="UP000187406">
    <property type="component" value="Unassembled WGS sequence"/>
</dbReference>
<dbReference type="InterPro" id="IPR046960">
    <property type="entry name" value="PPR_At4g14850-like_plant"/>
</dbReference>
<comment type="caution">
    <text evidence="4">The sequence shown here is derived from an EMBL/GenBank/DDBJ whole genome shotgun (WGS) entry which is preliminary data.</text>
</comment>
<dbReference type="AlphaFoldDB" id="A0A1Q3CQU2"/>
<feature type="non-terminal residue" evidence="4">
    <location>
        <position position="1"/>
    </location>
</feature>
<dbReference type="PANTHER" id="PTHR47926:SF437">
    <property type="entry name" value="PENTACOTRIPEPTIDE-REPEAT REGION OF PRORP DOMAIN-CONTAINING PROTEIN"/>
    <property type="match status" value="1"/>
</dbReference>
<feature type="repeat" description="PPR" evidence="3">
    <location>
        <begin position="294"/>
        <end position="328"/>
    </location>
</feature>
<dbReference type="FunFam" id="1.25.40.10:FF:000333">
    <property type="entry name" value="Pentatricopeptide repeat-containing protein"/>
    <property type="match status" value="1"/>
</dbReference>
<dbReference type="SUPFAM" id="SSF48452">
    <property type="entry name" value="TPR-like"/>
    <property type="match status" value="1"/>
</dbReference>
<dbReference type="Gene3D" id="1.25.40.10">
    <property type="entry name" value="Tetratricopeptide repeat domain"/>
    <property type="match status" value="3"/>
</dbReference>
<dbReference type="FunFam" id="1.25.40.10:FF:000364">
    <property type="entry name" value="Pentatricopeptide repeat (PPR-like) superfamily protein"/>
    <property type="match status" value="1"/>
</dbReference>
<dbReference type="STRING" id="3775.A0A1Q3CQU2"/>
<dbReference type="FunFam" id="1.25.40.10:FF:000184">
    <property type="entry name" value="Pentatricopeptide repeat-containing protein, chloroplastic"/>
    <property type="match status" value="1"/>
</dbReference>
<evidence type="ECO:0000256" key="1">
    <source>
        <dbReference type="ARBA" id="ARBA00006643"/>
    </source>
</evidence>
<sequence length="508" mass="57548">NSMVKSHLDMRQFSESFILYIDLKRDTGFVPDNYTFLTLAKSCSLNMAIWEGLEIHSHVLKIGYCLDLYLSTALVDMYAKFGKMSCARNVFDEMTDKNIVSWTALICGYARSGDIDHARKIFDEMPERGDIVTYNAMIDGYVKLGDVLSARNLFDEMPERNVISWTCMIDGYCDVGDLVSARLLFDAMPEKNLVSWNAMIGGYCQNKQPHKALKLFHKMQSSTSFEPDEITILSILPAIADLGALDLGGWVHQFVWRKNLDRETKVCTALVDMYAKCGEIKKARNYFDDFPKKEVACWNALINGCAVNGRAKEALEVFSEMQHDGVRPNDVTMIGVLSACNHGGLVEEGKRWFRAMEEGELTPKIEHYGCMVDLLGRAGCLEEAEKLIKSMPYAANGIIISSFLSACGYSKDVMTAERVIKNAINMDPWNDGNYVTLRNLYAAEERWRDAEEVKRLMRKNMLTKEVGYSAVEVDSRVSEFISGDRVHPQWEKIQSVLGELWMHMRGQG</sequence>
<reference evidence="5" key="1">
    <citation type="submission" date="2016-04" db="EMBL/GenBank/DDBJ databases">
        <title>Cephalotus genome sequencing.</title>
        <authorList>
            <person name="Fukushima K."/>
            <person name="Hasebe M."/>
            <person name="Fang X."/>
        </authorList>
    </citation>
    <scope>NUCLEOTIDE SEQUENCE [LARGE SCALE GENOMIC DNA]</scope>
    <source>
        <strain evidence="5">cv. St1</strain>
    </source>
</reference>
<protein>
    <submittedName>
        <fullName evidence="4">PPR domain-containing protein/PPR_2 domain-containing protein</fullName>
    </submittedName>
</protein>
<evidence type="ECO:0000313" key="5">
    <source>
        <dbReference type="Proteomes" id="UP000187406"/>
    </source>
</evidence>
<dbReference type="Pfam" id="PF20431">
    <property type="entry name" value="E_motif"/>
    <property type="match status" value="1"/>
</dbReference>
<feature type="repeat" description="PPR" evidence="3">
    <location>
        <begin position="192"/>
        <end position="222"/>
    </location>
</feature>
<comment type="similarity">
    <text evidence="1">Belongs to the PPR family. PCMP-H subfamily.</text>
</comment>
<evidence type="ECO:0000313" key="4">
    <source>
        <dbReference type="EMBL" id="GAV82453.1"/>
    </source>
</evidence>
<dbReference type="OrthoDB" id="185373at2759"/>